<dbReference type="SMART" id="SM01043">
    <property type="entry name" value="BTAD"/>
    <property type="match status" value="1"/>
</dbReference>
<dbReference type="InterPro" id="IPR001789">
    <property type="entry name" value="Sig_transdc_resp-reg_receiver"/>
</dbReference>
<evidence type="ECO:0000313" key="8">
    <source>
        <dbReference type="Proteomes" id="UP000256977"/>
    </source>
</evidence>
<dbReference type="EMBL" id="QRDZ01000023">
    <property type="protein sequence ID" value="RED64374.1"/>
    <property type="molecule type" value="Genomic_DNA"/>
</dbReference>
<dbReference type="InterPro" id="IPR005158">
    <property type="entry name" value="BTAD"/>
</dbReference>
<dbReference type="GO" id="GO:0006355">
    <property type="term" value="P:regulation of DNA-templated transcription"/>
    <property type="evidence" value="ECO:0007669"/>
    <property type="project" value="InterPro"/>
</dbReference>
<dbReference type="GO" id="GO:0000160">
    <property type="term" value="P:phosphorelay signal transduction system"/>
    <property type="evidence" value="ECO:0007669"/>
    <property type="project" value="UniProtKB-KW"/>
</dbReference>
<dbReference type="SUPFAM" id="SSF46894">
    <property type="entry name" value="C-terminal effector domain of the bipartite response regulators"/>
    <property type="match status" value="1"/>
</dbReference>
<dbReference type="Gene3D" id="1.25.40.10">
    <property type="entry name" value="Tetratricopeptide repeat domain"/>
    <property type="match status" value="1"/>
</dbReference>
<dbReference type="GO" id="GO:0003677">
    <property type="term" value="F:DNA binding"/>
    <property type="evidence" value="ECO:0007669"/>
    <property type="project" value="UniProtKB-KW"/>
</dbReference>
<keyword evidence="1" id="KW-0902">Two-component regulatory system</keyword>
<dbReference type="InterPro" id="IPR016032">
    <property type="entry name" value="Sig_transdc_resp-reg_C-effctor"/>
</dbReference>
<sequence length="368" mass="42456">MLSVIIVDDEKLAIKRLKRILLDSGAIGECSVFSNPREAYEFAKEQRIDVAFLDISMPEINGMRLSQLLAELDDSIDIVFVTGYDNYAVQAFDMSALDYILKPITAERVAKTLQKLKKRPRVKTSSSMLSVTLFNGLDIRIQFEENERAEPIKLRSPITEELFAYLVCHRTATREEVVEALWPDLHGEKALNNLNTNLYYIRRTLAGIKASPCFISGKKEIRVDDSGLQCDLYEFERLLDKIKDASEPSAELLQQAAALYKGDLLKGKAYEWAAEQSRRLERSYIELLEFAARHSLDSDQPHRALSYFQDILKLDSIREDVHHEVIRLYIEFGRHQEAERQYRGLEEILRRELGTSPDPRIRKLMGRR</sequence>
<comment type="caution">
    <text evidence="7">The sequence shown here is derived from an EMBL/GenBank/DDBJ whole genome shotgun (WGS) entry which is preliminary data.</text>
</comment>
<evidence type="ECO:0000256" key="2">
    <source>
        <dbReference type="ARBA" id="ARBA00023015"/>
    </source>
</evidence>
<dbReference type="Gene3D" id="3.40.50.2300">
    <property type="match status" value="1"/>
</dbReference>
<feature type="domain" description="Response regulatory" evidence="6">
    <location>
        <begin position="3"/>
        <end position="117"/>
    </location>
</feature>
<dbReference type="InterPro" id="IPR051677">
    <property type="entry name" value="AfsR-DnrI-RedD_regulator"/>
</dbReference>
<dbReference type="SUPFAM" id="SSF52172">
    <property type="entry name" value="CheY-like"/>
    <property type="match status" value="1"/>
</dbReference>
<evidence type="ECO:0000256" key="4">
    <source>
        <dbReference type="ARBA" id="ARBA00023163"/>
    </source>
</evidence>
<proteinExistence type="predicted"/>
<evidence type="ECO:0000256" key="5">
    <source>
        <dbReference type="PROSITE-ProRule" id="PRU00169"/>
    </source>
</evidence>
<dbReference type="InterPro" id="IPR011990">
    <property type="entry name" value="TPR-like_helical_dom_sf"/>
</dbReference>
<dbReference type="Pfam" id="PF00072">
    <property type="entry name" value="Response_reg"/>
    <property type="match status" value="1"/>
</dbReference>
<keyword evidence="4" id="KW-0804">Transcription</keyword>
<dbReference type="Proteomes" id="UP000256977">
    <property type="component" value="Unassembled WGS sequence"/>
</dbReference>
<accession>A0A3D9IRH5</accession>
<keyword evidence="3" id="KW-0238">DNA-binding</keyword>
<evidence type="ECO:0000259" key="6">
    <source>
        <dbReference type="PROSITE" id="PS50110"/>
    </source>
</evidence>
<organism evidence="7 8">
    <name type="scientific">Cohnella phaseoli</name>
    <dbReference type="NCBI Taxonomy" id="456490"/>
    <lineage>
        <taxon>Bacteria</taxon>
        <taxon>Bacillati</taxon>
        <taxon>Bacillota</taxon>
        <taxon>Bacilli</taxon>
        <taxon>Bacillales</taxon>
        <taxon>Paenibacillaceae</taxon>
        <taxon>Cohnella</taxon>
    </lineage>
</organism>
<protein>
    <submittedName>
        <fullName evidence="7">Two-component SAPR family response regulator</fullName>
    </submittedName>
</protein>
<dbReference type="PANTHER" id="PTHR35807">
    <property type="entry name" value="TRANSCRIPTIONAL REGULATOR REDD-RELATED"/>
    <property type="match status" value="1"/>
</dbReference>
<dbReference type="RefSeq" id="WP_181917929.1">
    <property type="nucleotide sequence ID" value="NZ_QRDZ01000023.1"/>
</dbReference>
<dbReference type="AlphaFoldDB" id="A0A3D9IRH5"/>
<evidence type="ECO:0000313" key="7">
    <source>
        <dbReference type="EMBL" id="RED64374.1"/>
    </source>
</evidence>
<dbReference type="PROSITE" id="PS50110">
    <property type="entry name" value="RESPONSE_REGULATORY"/>
    <property type="match status" value="1"/>
</dbReference>
<name>A0A3D9IRH5_9BACL</name>
<evidence type="ECO:0000256" key="3">
    <source>
        <dbReference type="ARBA" id="ARBA00023125"/>
    </source>
</evidence>
<dbReference type="SMART" id="SM00448">
    <property type="entry name" value="REC"/>
    <property type="match status" value="1"/>
</dbReference>
<evidence type="ECO:0000256" key="1">
    <source>
        <dbReference type="ARBA" id="ARBA00023012"/>
    </source>
</evidence>
<dbReference type="Pfam" id="PF03704">
    <property type="entry name" value="BTAD"/>
    <property type="match status" value="1"/>
</dbReference>
<dbReference type="SUPFAM" id="SSF48452">
    <property type="entry name" value="TPR-like"/>
    <property type="match status" value="1"/>
</dbReference>
<keyword evidence="8" id="KW-1185">Reference proteome</keyword>
<feature type="modified residue" description="4-aspartylphosphate" evidence="5">
    <location>
        <position position="54"/>
    </location>
</feature>
<gene>
    <name evidence="7" type="ORF">DFP98_12346</name>
</gene>
<reference evidence="7 8" key="1">
    <citation type="submission" date="2018-07" db="EMBL/GenBank/DDBJ databases">
        <title>Genomic Encyclopedia of Type Strains, Phase III (KMG-III): the genomes of soil and plant-associated and newly described type strains.</title>
        <authorList>
            <person name="Whitman W."/>
        </authorList>
    </citation>
    <scope>NUCLEOTIDE SEQUENCE [LARGE SCALE GENOMIC DNA]</scope>
    <source>
        <strain evidence="7 8">CECT 7287</strain>
    </source>
</reference>
<dbReference type="InterPro" id="IPR011006">
    <property type="entry name" value="CheY-like_superfamily"/>
</dbReference>
<dbReference type="InterPro" id="IPR036388">
    <property type="entry name" value="WH-like_DNA-bd_sf"/>
</dbReference>
<keyword evidence="2" id="KW-0805">Transcription regulation</keyword>
<keyword evidence="5" id="KW-0597">Phosphoprotein</keyword>
<dbReference type="Gene3D" id="1.10.10.10">
    <property type="entry name" value="Winged helix-like DNA-binding domain superfamily/Winged helix DNA-binding domain"/>
    <property type="match status" value="1"/>
</dbReference>